<protein>
    <submittedName>
        <fullName evidence="2">GDSL-type esterase/lipase family protein</fullName>
    </submittedName>
</protein>
<keyword evidence="3" id="KW-1185">Reference proteome</keyword>
<feature type="domain" description="SGNH hydrolase-type esterase" evidence="1">
    <location>
        <begin position="51"/>
        <end position="211"/>
    </location>
</feature>
<organism evidence="2 3">
    <name type="scientific">Mesobacillus jeotgali</name>
    <dbReference type="NCBI Taxonomy" id="129985"/>
    <lineage>
        <taxon>Bacteria</taxon>
        <taxon>Bacillati</taxon>
        <taxon>Bacillota</taxon>
        <taxon>Bacilli</taxon>
        <taxon>Bacillales</taxon>
        <taxon>Bacillaceae</taxon>
        <taxon>Mesobacillus</taxon>
    </lineage>
</organism>
<dbReference type="CDD" id="cd00229">
    <property type="entry name" value="SGNH_hydrolase"/>
    <property type="match status" value="1"/>
</dbReference>
<dbReference type="InterPro" id="IPR013830">
    <property type="entry name" value="SGNH_hydro"/>
</dbReference>
<name>A0ABY9VC50_9BACI</name>
<dbReference type="Proteomes" id="UP001303324">
    <property type="component" value="Chromosome"/>
</dbReference>
<reference evidence="2 3" key="1">
    <citation type="submission" date="2023-09" db="EMBL/GenBank/DDBJ databases">
        <title>Microbial mechanism of fulvic acid promoting antimony reduction mineralization in rice fields.</title>
        <authorList>
            <person name="Chen G."/>
            <person name="Lan J."/>
        </authorList>
    </citation>
    <scope>NUCLEOTIDE SEQUENCE [LARGE SCALE GENOMIC DNA]</scope>
    <source>
        <strain evidence="2 3">PS1</strain>
    </source>
</reference>
<accession>A0ABY9VC50</accession>
<evidence type="ECO:0000259" key="1">
    <source>
        <dbReference type="Pfam" id="PF13472"/>
    </source>
</evidence>
<dbReference type="InterPro" id="IPR036514">
    <property type="entry name" value="SGNH_hydro_sf"/>
</dbReference>
<evidence type="ECO:0000313" key="3">
    <source>
        <dbReference type="Proteomes" id="UP001303324"/>
    </source>
</evidence>
<dbReference type="Gene3D" id="2.60.120.260">
    <property type="entry name" value="Galactose-binding domain-like"/>
    <property type="match status" value="1"/>
</dbReference>
<proteinExistence type="predicted"/>
<sequence>MTPRAKKIFSIILLTAAVITFLAIKSEHYLSRNLTVYEKIEAGSKFNYLIIGDSIGRGAGAENKDLRWYNQLEVLIKDFSGSRARRNMVVQSGATTFEGIYKLEKAPKFRDIDLIFIVFGENDRKYMDSEQFTFFYEKLIRNAKEHYPGAEIITIIESPLKQEKFADAINRVSVHYGAKPLDMRIPFKQSGMLTEQLTTDTVHPNGKGYQLYAASILELIQNNIKTDTEIASLPKPLTMNQSLTLYEIKNLSRSQGFVIENGINISKKPGDYLEYEFEGPILGVKAIRSQDGGMVRVLIDGEYVTTLSTWWPFTRERYLYIASGLEKGRHTVRFETIGTISTNNTSEKSNVQISSIIAAKDEQK</sequence>
<evidence type="ECO:0000313" key="2">
    <source>
        <dbReference type="EMBL" id="WNF21395.1"/>
    </source>
</evidence>
<dbReference type="SUPFAM" id="SSF52266">
    <property type="entry name" value="SGNH hydrolase"/>
    <property type="match status" value="1"/>
</dbReference>
<dbReference type="Gene3D" id="3.40.50.1110">
    <property type="entry name" value="SGNH hydrolase"/>
    <property type="match status" value="1"/>
</dbReference>
<dbReference type="RefSeq" id="WP_311071179.1">
    <property type="nucleotide sequence ID" value="NZ_CP134494.1"/>
</dbReference>
<dbReference type="Pfam" id="PF13472">
    <property type="entry name" value="Lipase_GDSL_2"/>
    <property type="match status" value="1"/>
</dbReference>
<gene>
    <name evidence="2" type="ORF">RH061_14450</name>
</gene>
<dbReference type="EMBL" id="CP134494">
    <property type="protein sequence ID" value="WNF21395.1"/>
    <property type="molecule type" value="Genomic_DNA"/>
</dbReference>